<name>A0A833QWP7_9POAL</name>
<evidence type="ECO:0000313" key="3">
    <source>
        <dbReference type="EMBL" id="KAF3329508.1"/>
    </source>
</evidence>
<feature type="region of interest" description="Disordered" evidence="1">
    <location>
        <begin position="1"/>
        <end position="40"/>
    </location>
</feature>
<feature type="region of interest" description="Disordered" evidence="1">
    <location>
        <begin position="58"/>
        <end position="117"/>
    </location>
</feature>
<keyword evidence="4" id="KW-1185">Reference proteome</keyword>
<dbReference type="InterPro" id="IPR040339">
    <property type="entry name" value="At1g16860-like"/>
</dbReference>
<organism evidence="3 4">
    <name type="scientific">Carex littledalei</name>
    <dbReference type="NCBI Taxonomy" id="544730"/>
    <lineage>
        <taxon>Eukaryota</taxon>
        <taxon>Viridiplantae</taxon>
        <taxon>Streptophyta</taxon>
        <taxon>Embryophyta</taxon>
        <taxon>Tracheophyta</taxon>
        <taxon>Spermatophyta</taxon>
        <taxon>Magnoliopsida</taxon>
        <taxon>Liliopsida</taxon>
        <taxon>Poales</taxon>
        <taxon>Cyperaceae</taxon>
        <taxon>Cyperoideae</taxon>
        <taxon>Cariceae</taxon>
        <taxon>Carex</taxon>
        <taxon>Carex subgen. Euthyceras</taxon>
    </lineage>
</organism>
<keyword evidence="2" id="KW-0472">Membrane</keyword>
<gene>
    <name evidence="3" type="ORF">FCM35_KLT04839</name>
</gene>
<dbReference type="AlphaFoldDB" id="A0A833QWP7"/>
<dbReference type="PANTHER" id="PTHR33709:SF17">
    <property type="entry name" value="UBIQUITIN-SPECIFIC PROTEASE FAMILY C19-RELATED PROTEIN"/>
    <property type="match status" value="1"/>
</dbReference>
<sequence length="406" mass="44109">MHQLASGLYVSGPQPETPSRERRLSSGGPVPYTGGDVAKSGELGRMFDILANTGTGVGIGGGVSSPRMSSRGSSRAPSGPLHRPSPSPHSGPLSQLQHSGLLVGPSPSRSPSVSSLGSARRVVKQPVPAVKESKFVFGIPFYFYLLVAVVLAAGVGVGIFLFAVSRRLQLLIVAGGLVLFVVLLSVWNILRKNMEVERYFRQLPDTTIDRANFPVGELVKITGQVTCGHLPLGASYHDVSRCVFTSIDVYEYRGSNSSSASPNLWHFKWELKHSAKHLTNFYISDKNTGTRFLVRAGESTRVTPYVKSKTIEIKKEQISPDFLNWLEENNLSSNSLKLRIKEGFIKEGDTASVIGIIKQQHSYNIIDPPGGAITTGCQWKRCMFPLLVEGLVIIGNESSDDLVYVV</sequence>
<feature type="compositionally biased region" description="Low complexity" evidence="1">
    <location>
        <begin position="99"/>
        <end position="117"/>
    </location>
</feature>
<feature type="transmembrane region" description="Helical" evidence="2">
    <location>
        <begin position="141"/>
        <end position="164"/>
    </location>
</feature>
<dbReference type="PANTHER" id="PTHR33709">
    <property type="entry name" value="OSJNBA0035M09.9 PROTEIN"/>
    <property type="match status" value="1"/>
</dbReference>
<evidence type="ECO:0008006" key="5">
    <source>
        <dbReference type="Google" id="ProtNLM"/>
    </source>
</evidence>
<dbReference type="Proteomes" id="UP000623129">
    <property type="component" value="Unassembled WGS sequence"/>
</dbReference>
<feature type="compositionally biased region" description="Low complexity" evidence="1">
    <location>
        <begin position="64"/>
        <end position="80"/>
    </location>
</feature>
<evidence type="ECO:0000256" key="1">
    <source>
        <dbReference type="SAM" id="MobiDB-lite"/>
    </source>
</evidence>
<evidence type="ECO:0000256" key="2">
    <source>
        <dbReference type="SAM" id="Phobius"/>
    </source>
</evidence>
<accession>A0A833QWP7</accession>
<keyword evidence="2" id="KW-1133">Transmembrane helix</keyword>
<protein>
    <recommendedName>
        <fullName evidence="5">Ubiquitin-specific protease family C19-related protein</fullName>
    </recommendedName>
</protein>
<comment type="caution">
    <text evidence="3">The sequence shown here is derived from an EMBL/GenBank/DDBJ whole genome shotgun (WGS) entry which is preliminary data.</text>
</comment>
<feature type="transmembrane region" description="Helical" evidence="2">
    <location>
        <begin position="170"/>
        <end position="190"/>
    </location>
</feature>
<evidence type="ECO:0000313" key="4">
    <source>
        <dbReference type="Proteomes" id="UP000623129"/>
    </source>
</evidence>
<dbReference type="OrthoDB" id="1899156at2759"/>
<reference evidence="3" key="1">
    <citation type="submission" date="2020-01" db="EMBL/GenBank/DDBJ databases">
        <title>Genome sequence of Kobresia littledalei, the first chromosome-level genome in the family Cyperaceae.</title>
        <authorList>
            <person name="Qu G."/>
        </authorList>
    </citation>
    <scope>NUCLEOTIDE SEQUENCE</scope>
    <source>
        <strain evidence="3">C.B.Clarke</strain>
        <tissue evidence="3">Leaf</tissue>
    </source>
</reference>
<dbReference type="EMBL" id="SWLB01000014">
    <property type="protein sequence ID" value="KAF3329508.1"/>
    <property type="molecule type" value="Genomic_DNA"/>
</dbReference>
<proteinExistence type="predicted"/>
<keyword evidence="2" id="KW-0812">Transmembrane</keyword>